<dbReference type="Proteomes" id="UP000823775">
    <property type="component" value="Unassembled WGS sequence"/>
</dbReference>
<comment type="caution">
    <text evidence="1">The sequence shown here is derived from an EMBL/GenBank/DDBJ whole genome shotgun (WGS) entry which is preliminary data.</text>
</comment>
<accession>A0ABS8T6J3</accession>
<gene>
    <name evidence="1" type="ORF">HAX54_004186</name>
</gene>
<evidence type="ECO:0000313" key="1">
    <source>
        <dbReference type="EMBL" id="MCD7467015.1"/>
    </source>
</evidence>
<protein>
    <submittedName>
        <fullName evidence="1">Uncharacterized protein</fullName>
    </submittedName>
</protein>
<sequence length="87" mass="10178">MSLYWTTCPQFRCDQQIQSKQSCGKGLKGRVCSSCGDGIRIIEAIPGEEFHLGFFSFLKIMPRSRHYLILMHHRELFEPQKNERMKA</sequence>
<name>A0ABS8T6J3_DATST</name>
<keyword evidence="2" id="KW-1185">Reference proteome</keyword>
<evidence type="ECO:0000313" key="2">
    <source>
        <dbReference type="Proteomes" id="UP000823775"/>
    </source>
</evidence>
<proteinExistence type="predicted"/>
<organism evidence="1 2">
    <name type="scientific">Datura stramonium</name>
    <name type="common">Jimsonweed</name>
    <name type="synonym">Common thornapple</name>
    <dbReference type="NCBI Taxonomy" id="4076"/>
    <lineage>
        <taxon>Eukaryota</taxon>
        <taxon>Viridiplantae</taxon>
        <taxon>Streptophyta</taxon>
        <taxon>Embryophyta</taxon>
        <taxon>Tracheophyta</taxon>
        <taxon>Spermatophyta</taxon>
        <taxon>Magnoliopsida</taxon>
        <taxon>eudicotyledons</taxon>
        <taxon>Gunneridae</taxon>
        <taxon>Pentapetalae</taxon>
        <taxon>asterids</taxon>
        <taxon>lamiids</taxon>
        <taxon>Solanales</taxon>
        <taxon>Solanaceae</taxon>
        <taxon>Solanoideae</taxon>
        <taxon>Datureae</taxon>
        <taxon>Datura</taxon>
    </lineage>
</organism>
<dbReference type="EMBL" id="JACEIK010001190">
    <property type="protein sequence ID" value="MCD7467015.1"/>
    <property type="molecule type" value="Genomic_DNA"/>
</dbReference>
<reference evidence="1 2" key="1">
    <citation type="journal article" date="2021" name="BMC Genomics">
        <title>Datura genome reveals duplications of psychoactive alkaloid biosynthetic genes and high mutation rate following tissue culture.</title>
        <authorList>
            <person name="Rajewski A."/>
            <person name="Carter-House D."/>
            <person name="Stajich J."/>
            <person name="Litt A."/>
        </authorList>
    </citation>
    <scope>NUCLEOTIDE SEQUENCE [LARGE SCALE GENOMIC DNA]</scope>
    <source>
        <strain evidence="1">AR-01</strain>
    </source>
</reference>